<gene>
    <name evidence="19" type="ORF">EB796_014865</name>
</gene>
<keyword evidence="11" id="KW-0560">Oxidoreductase</keyword>
<evidence type="ECO:0000256" key="10">
    <source>
        <dbReference type="ARBA" id="ARBA00022857"/>
    </source>
</evidence>
<evidence type="ECO:0000256" key="13">
    <source>
        <dbReference type="ARBA" id="ARBA00023038"/>
    </source>
</evidence>
<evidence type="ECO:0000256" key="9">
    <source>
        <dbReference type="ARBA" id="ARBA00022833"/>
    </source>
</evidence>
<dbReference type="Pfam" id="PF00890">
    <property type="entry name" value="FAD_binding_2"/>
    <property type="match status" value="1"/>
</dbReference>
<evidence type="ECO:0000256" key="1">
    <source>
        <dbReference type="ARBA" id="ARBA00001974"/>
    </source>
</evidence>
<evidence type="ECO:0000313" key="20">
    <source>
        <dbReference type="Proteomes" id="UP000593567"/>
    </source>
</evidence>
<comment type="caution">
    <text evidence="19">The sequence shown here is derived from an EMBL/GenBank/DDBJ whole genome shotgun (WGS) entry which is preliminary data.</text>
</comment>
<feature type="region of interest" description="Disordered" evidence="16">
    <location>
        <begin position="186"/>
        <end position="209"/>
    </location>
</feature>
<proteinExistence type="inferred from homology"/>
<dbReference type="InterPro" id="IPR003953">
    <property type="entry name" value="FAD-dep_OxRdtase_2_FAD-bd"/>
</dbReference>
<reference evidence="19" key="1">
    <citation type="submission" date="2020-06" db="EMBL/GenBank/DDBJ databases">
        <title>Draft genome of Bugula neritina, a colonial animal packing powerful symbionts and potential medicines.</title>
        <authorList>
            <person name="Rayko M."/>
        </authorList>
    </citation>
    <scope>NUCLEOTIDE SEQUENCE [LARGE SCALE GENOMIC DNA]</scope>
    <source>
        <strain evidence="19">Kwan_BN1</strain>
    </source>
</reference>
<evidence type="ECO:0000256" key="8">
    <source>
        <dbReference type="ARBA" id="ARBA00022827"/>
    </source>
</evidence>
<name>A0A7J7JKF2_BUGNE</name>
<protein>
    <recommendedName>
        <fullName evidence="4">F-actin monooxygenase</fullName>
        <ecNumber evidence="4">1.14.13.225</ecNumber>
    </recommendedName>
</protein>
<evidence type="ECO:0000256" key="16">
    <source>
        <dbReference type="SAM" id="MobiDB-lite"/>
    </source>
</evidence>
<keyword evidence="13" id="KW-0440">LIM domain</keyword>
<dbReference type="GO" id="GO:0120501">
    <property type="term" value="F:F-actin monooxygenase activity"/>
    <property type="evidence" value="ECO:0007669"/>
    <property type="project" value="UniProtKB-EC"/>
</dbReference>
<dbReference type="InterPro" id="IPR036188">
    <property type="entry name" value="FAD/NAD-bd_sf"/>
</dbReference>
<evidence type="ECO:0000256" key="7">
    <source>
        <dbReference type="ARBA" id="ARBA00022723"/>
    </source>
</evidence>
<evidence type="ECO:0000256" key="11">
    <source>
        <dbReference type="ARBA" id="ARBA00023002"/>
    </source>
</evidence>
<organism evidence="19 20">
    <name type="scientific">Bugula neritina</name>
    <name type="common">Brown bryozoan</name>
    <name type="synonym">Sertularia neritina</name>
    <dbReference type="NCBI Taxonomy" id="10212"/>
    <lineage>
        <taxon>Eukaryota</taxon>
        <taxon>Metazoa</taxon>
        <taxon>Spiralia</taxon>
        <taxon>Lophotrochozoa</taxon>
        <taxon>Bryozoa</taxon>
        <taxon>Gymnolaemata</taxon>
        <taxon>Cheilostomatida</taxon>
        <taxon>Flustrina</taxon>
        <taxon>Buguloidea</taxon>
        <taxon>Bugulidae</taxon>
        <taxon>Bugula</taxon>
    </lineage>
</organism>
<keyword evidence="14" id="KW-0009">Actin-binding</keyword>
<evidence type="ECO:0000256" key="15">
    <source>
        <dbReference type="ARBA" id="ARBA00049522"/>
    </source>
</evidence>
<evidence type="ECO:0000256" key="4">
    <source>
        <dbReference type="ARBA" id="ARBA00012709"/>
    </source>
</evidence>
<evidence type="ECO:0000256" key="3">
    <source>
        <dbReference type="ARBA" id="ARBA00008223"/>
    </source>
</evidence>
<evidence type="ECO:0000256" key="12">
    <source>
        <dbReference type="ARBA" id="ARBA00023033"/>
    </source>
</evidence>
<dbReference type="Pfam" id="PF25413">
    <property type="entry name" value="Rossman_Mical"/>
    <property type="match status" value="1"/>
</dbReference>
<evidence type="ECO:0000259" key="17">
    <source>
        <dbReference type="Pfam" id="PF00890"/>
    </source>
</evidence>
<dbReference type="PANTHER" id="PTHR23167:SF54">
    <property type="entry name" value="[F-ACTIN]-MONOOXYGENASE MICAL"/>
    <property type="match status" value="1"/>
</dbReference>
<keyword evidence="12" id="KW-0503">Monooxygenase</keyword>
<keyword evidence="7" id="KW-0479">Metal-binding</keyword>
<dbReference type="GO" id="GO:0003779">
    <property type="term" value="F:actin binding"/>
    <property type="evidence" value="ECO:0007669"/>
    <property type="project" value="UniProtKB-KW"/>
</dbReference>
<dbReference type="EMBL" id="VXIV02002200">
    <property type="protein sequence ID" value="KAF6026829.1"/>
    <property type="molecule type" value="Genomic_DNA"/>
</dbReference>
<keyword evidence="8" id="KW-0274">FAD</keyword>
<keyword evidence="20" id="KW-1185">Reference proteome</keyword>
<keyword evidence="9" id="KW-0862">Zinc</keyword>
<dbReference type="Proteomes" id="UP000593567">
    <property type="component" value="Unassembled WGS sequence"/>
</dbReference>
<evidence type="ECO:0000313" key="19">
    <source>
        <dbReference type="EMBL" id="KAF6026829.1"/>
    </source>
</evidence>
<comment type="similarity">
    <text evidence="3">Belongs to the Mical family.</text>
</comment>
<keyword evidence="6" id="KW-0285">Flavoprotein</keyword>
<sequence length="593" mass="66744">MTIGDQSAEASALYDQFVAAGTCQAILTSFQHLCDSLDIHPTDEEWFYQTLKSKLTNWKANSLWTRLDKRFNHREYAGHKACATTRVLVIGAGPCGLRAAIECKLLGARVVVVEKRDRFSRNNVLHLWPFVIHDLKSLGAKVFYPKFCAGSIDHISIRQLQCVLMKICLLLGVEIYTNVGYEDLQEPSPEVSGEPGNAEQRGWRAKVSPPDHPVSCYDFDVLIGADGKRNTLQGFSRKEFRGKLAIAITANFINHQTTEEARVEEISGDLKAETGIDLENIVYYKDDTHYFVMTAKKQSLLEKGVLLQDHRDTIKLLSRDNVDQQALQNYAREAADVSTNHKLPNLEFAHNHFGQPDIAMFDFTSLFAAENSSRAMERYGRKLLINIVGDSLLEPFWPTGSGCARGFLGSFDAAWAVKSWASGSMSPLQVLAERESVYMLLSQTTPESLSKSFNSYTINPITRYKHCNTQALKCIQVRQLYDTTEIINIDDLEPVEIPAKRARTYDIMVDQGRLLRWCNRKLALLPSHVCVSSLSAILSLLSCLLADAMKLSSKCYDVFFTHHSSLVHNATPDLKLEFASYMCSFGRFPRNIQ</sequence>
<evidence type="ECO:0000256" key="5">
    <source>
        <dbReference type="ARBA" id="ARBA00022490"/>
    </source>
</evidence>
<dbReference type="InterPro" id="IPR057494">
    <property type="entry name" value="Rossman_Mical"/>
</dbReference>
<evidence type="ECO:0000256" key="6">
    <source>
        <dbReference type="ARBA" id="ARBA00022630"/>
    </source>
</evidence>
<comment type="subcellular location">
    <subcellularLocation>
        <location evidence="2">Cytoplasm</location>
    </subcellularLocation>
</comment>
<dbReference type="OrthoDB" id="20799at2759"/>
<dbReference type="GO" id="GO:0005737">
    <property type="term" value="C:cytoplasm"/>
    <property type="evidence" value="ECO:0007669"/>
    <property type="project" value="UniProtKB-SubCell"/>
</dbReference>
<evidence type="ECO:0000259" key="18">
    <source>
        <dbReference type="Pfam" id="PF25413"/>
    </source>
</evidence>
<keyword evidence="5" id="KW-0963">Cytoplasm</keyword>
<feature type="domain" description="FAD-dependent oxidoreductase 2 FAD-binding" evidence="17">
    <location>
        <begin position="87"/>
        <end position="120"/>
    </location>
</feature>
<dbReference type="Gene3D" id="3.50.50.60">
    <property type="entry name" value="FAD/NAD(P)-binding domain"/>
    <property type="match status" value="1"/>
</dbReference>
<dbReference type="PANTHER" id="PTHR23167">
    <property type="entry name" value="CALPONIN HOMOLOGY DOMAIN-CONTAINING PROTEIN DDB_G0272472-RELATED"/>
    <property type="match status" value="1"/>
</dbReference>
<dbReference type="InterPro" id="IPR050540">
    <property type="entry name" value="F-actin_Monoox_Mical"/>
</dbReference>
<keyword evidence="10" id="KW-0521">NADP</keyword>
<dbReference type="SUPFAM" id="SSF51905">
    <property type="entry name" value="FAD/NAD(P)-binding domain"/>
    <property type="match status" value="1"/>
</dbReference>
<comment type="cofactor">
    <cofactor evidence="1">
        <name>FAD</name>
        <dbReference type="ChEBI" id="CHEBI:57692"/>
    </cofactor>
</comment>
<dbReference type="EC" id="1.14.13.225" evidence="4"/>
<evidence type="ECO:0000256" key="2">
    <source>
        <dbReference type="ARBA" id="ARBA00004496"/>
    </source>
</evidence>
<accession>A0A7J7JKF2</accession>
<dbReference type="AlphaFoldDB" id="A0A7J7JKF2"/>
<dbReference type="FunFam" id="3.50.50.60:FF:000004">
    <property type="entry name" value="protein-methionine sulfoxide oxidase MICAL2 isoform X1"/>
    <property type="match status" value="1"/>
</dbReference>
<evidence type="ECO:0000256" key="14">
    <source>
        <dbReference type="ARBA" id="ARBA00023203"/>
    </source>
</evidence>
<comment type="catalytic activity">
    <reaction evidence="15">
        <text>L-methionyl-[F-actin] + NADPH + O2 + H(+) = L-methionyl-(R)-S-oxide-[F-actin] + NADP(+) + H2O</text>
        <dbReference type="Rhea" id="RHEA:51308"/>
        <dbReference type="Rhea" id="RHEA-COMP:12953"/>
        <dbReference type="Rhea" id="RHEA-COMP:12956"/>
        <dbReference type="ChEBI" id="CHEBI:15377"/>
        <dbReference type="ChEBI" id="CHEBI:15378"/>
        <dbReference type="ChEBI" id="CHEBI:15379"/>
        <dbReference type="ChEBI" id="CHEBI:16044"/>
        <dbReference type="ChEBI" id="CHEBI:45764"/>
        <dbReference type="ChEBI" id="CHEBI:57783"/>
        <dbReference type="ChEBI" id="CHEBI:58349"/>
        <dbReference type="EC" id="1.14.13.225"/>
    </reaction>
</comment>
<dbReference type="GO" id="GO:0046872">
    <property type="term" value="F:metal ion binding"/>
    <property type="evidence" value="ECO:0007669"/>
    <property type="project" value="UniProtKB-KW"/>
</dbReference>
<feature type="domain" description="[F-actin]-monooxygenase MICAL1-3-like Rossman" evidence="18">
    <location>
        <begin position="244"/>
        <end position="362"/>
    </location>
</feature>
<dbReference type="PRINTS" id="PR00420">
    <property type="entry name" value="RNGMNOXGNASE"/>
</dbReference>